<dbReference type="InterPro" id="IPR001841">
    <property type="entry name" value="Znf_RING"/>
</dbReference>
<dbReference type="SUPFAM" id="SSF57845">
    <property type="entry name" value="B-box zinc-binding domain"/>
    <property type="match status" value="1"/>
</dbReference>
<dbReference type="Gene3D" id="3.30.160.60">
    <property type="entry name" value="Classic Zinc Finger"/>
    <property type="match status" value="1"/>
</dbReference>
<dbReference type="InterPro" id="IPR013083">
    <property type="entry name" value="Znf_RING/FYVE/PHD"/>
</dbReference>
<dbReference type="PROSITE" id="PS50119">
    <property type="entry name" value="ZF_BBOX"/>
    <property type="match status" value="1"/>
</dbReference>
<keyword evidence="1" id="KW-0479">Metal-binding</keyword>
<keyword evidence="3" id="KW-0862">Zinc</keyword>
<keyword evidence="2 4" id="KW-0863">Zinc-finger</keyword>
<dbReference type="Gene3D" id="2.60.120.920">
    <property type="match status" value="1"/>
</dbReference>
<evidence type="ECO:0000256" key="3">
    <source>
        <dbReference type="ARBA" id="ARBA00022833"/>
    </source>
</evidence>
<dbReference type="PROSITE" id="PS50089">
    <property type="entry name" value="ZF_RING_2"/>
    <property type="match status" value="1"/>
</dbReference>
<dbReference type="InterPro" id="IPR043136">
    <property type="entry name" value="B30.2/SPRY_sf"/>
</dbReference>
<evidence type="ECO:0000256" key="4">
    <source>
        <dbReference type="PROSITE-ProRule" id="PRU00024"/>
    </source>
</evidence>
<dbReference type="Pfam" id="PF13765">
    <property type="entry name" value="PRY"/>
    <property type="match status" value="1"/>
</dbReference>
<dbReference type="SMART" id="SM00336">
    <property type="entry name" value="BBOX"/>
    <property type="match status" value="1"/>
</dbReference>
<dbReference type="PROSITE" id="PS00518">
    <property type="entry name" value="ZF_RING_1"/>
    <property type="match status" value="1"/>
</dbReference>
<accession>A0ABM1K297</accession>
<evidence type="ECO:0000313" key="8">
    <source>
        <dbReference type="Proteomes" id="UP000694871"/>
    </source>
</evidence>
<dbReference type="Proteomes" id="UP000694871">
    <property type="component" value="Unplaced"/>
</dbReference>
<dbReference type="SUPFAM" id="SSF49899">
    <property type="entry name" value="Concanavalin A-like lectins/glucanases"/>
    <property type="match status" value="1"/>
</dbReference>
<protein>
    <submittedName>
        <fullName evidence="9">Zinc finger protein RFP-like</fullName>
    </submittedName>
</protein>
<evidence type="ECO:0000259" key="7">
    <source>
        <dbReference type="PROSITE" id="PS50119"/>
    </source>
</evidence>
<dbReference type="Pfam" id="PF00643">
    <property type="entry name" value="zf-B_box"/>
    <property type="match status" value="1"/>
</dbReference>
<dbReference type="InterPro" id="IPR013320">
    <property type="entry name" value="ConA-like_dom_sf"/>
</dbReference>
<dbReference type="Gene3D" id="3.30.40.10">
    <property type="entry name" value="Zinc/RING finger domain, C3HC4 (zinc finger)"/>
    <property type="match status" value="1"/>
</dbReference>
<dbReference type="GeneID" id="107111380"/>
<evidence type="ECO:0000259" key="6">
    <source>
        <dbReference type="PROSITE" id="PS50089"/>
    </source>
</evidence>
<dbReference type="RefSeq" id="XP_015267834.1">
    <property type="nucleotide sequence ID" value="XM_015412348.1"/>
</dbReference>
<dbReference type="SMART" id="SM00589">
    <property type="entry name" value="PRY"/>
    <property type="match status" value="1"/>
</dbReference>
<feature type="domain" description="B box-type" evidence="7">
    <location>
        <begin position="93"/>
        <end position="129"/>
    </location>
</feature>
<evidence type="ECO:0000256" key="1">
    <source>
        <dbReference type="ARBA" id="ARBA00022723"/>
    </source>
</evidence>
<dbReference type="CDD" id="cd16594">
    <property type="entry name" value="RING-HC_TRIM7-like_C-IV"/>
    <property type="match status" value="1"/>
</dbReference>
<dbReference type="InterPro" id="IPR003879">
    <property type="entry name" value="Butyrophylin_SPRY"/>
</dbReference>
<dbReference type="InterPro" id="IPR000315">
    <property type="entry name" value="Znf_B-box"/>
</dbReference>
<dbReference type="PRINTS" id="PR01407">
    <property type="entry name" value="BUTYPHLNCDUF"/>
</dbReference>
<evidence type="ECO:0000256" key="5">
    <source>
        <dbReference type="SAM" id="Coils"/>
    </source>
</evidence>
<sequence>MATGSLVKKFCEETTCSICLEYFKDPVTIDCGHNFCQACLTQYWGKSVTGPSCPQCRVFQQKNFRPNRQLANLVELVRELQVGKGAEGGRGGCERHREPLKLFCVSDQAPICMVCDRSMEHRNHRVLPMEEAFLEYKIEIQAELQSLEQERRKLQEQKRGDDQRSQNFLTQLEAEKKKTKSAFQQLHTYLEKEEHLRLSLLEEMEKEMAKRDNKTHTRFSEEVSYLSGLITEMGGKFQQSENEFLQDPKTILSRYVKKPEKKLLGPPLELEEALSTYSQETCALEDALAKCQVNVTLDLKTAHPELLVSSNMKSVTWGSNRGNFPDNPEQFDTLRSVLGHRMGEARGNGLLPPLRVATPSAFPGGWAEPAHISLGLLFAGSAWLPRSAAVPWPRLGPAGRVRMSGQWVTRPGLEGN</sequence>
<dbReference type="InterPro" id="IPR017907">
    <property type="entry name" value="Znf_RING_CS"/>
</dbReference>
<feature type="coiled-coil region" evidence="5">
    <location>
        <begin position="137"/>
        <end position="164"/>
    </location>
</feature>
<evidence type="ECO:0000256" key="2">
    <source>
        <dbReference type="ARBA" id="ARBA00022771"/>
    </source>
</evidence>
<dbReference type="SMART" id="SM00184">
    <property type="entry name" value="RING"/>
    <property type="match status" value="1"/>
</dbReference>
<dbReference type="PANTHER" id="PTHR24103">
    <property type="entry name" value="E3 UBIQUITIN-PROTEIN LIGASE TRIM"/>
    <property type="match status" value="1"/>
</dbReference>
<keyword evidence="5" id="KW-0175">Coiled coil</keyword>
<gene>
    <name evidence="9" type="primary">LOC107111380</name>
</gene>
<dbReference type="InterPro" id="IPR050143">
    <property type="entry name" value="TRIM/RBCC"/>
</dbReference>
<dbReference type="Pfam" id="PF15227">
    <property type="entry name" value="zf-C3HC4_4"/>
    <property type="match status" value="1"/>
</dbReference>
<dbReference type="SUPFAM" id="SSF57850">
    <property type="entry name" value="RING/U-box"/>
    <property type="match status" value="1"/>
</dbReference>
<evidence type="ECO:0000313" key="9">
    <source>
        <dbReference type="RefSeq" id="XP_015267834.1"/>
    </source>
</evidence>
<dbReference type="InterPro" id="IPR006574">
    <property type="entry name" value="PRY"/>
</dbReference>
<proteinExistence type="predicted"/>
<feature type="domain" description="RING-type" evidence="6">
    <location>
        <begin position="16"/>
        <end position="57"/>
    </location>
</feature>
<keyword evidence="8" id="KW-1185">Reference proteome</keyword>
<dbReference type="CDD" id="cd19762">
    <property type="entry name" value="Bbox2_TRIM7-like"/>
    <property type="match status" value="1"/>
</dbReference>
<reference evidence="9" key="1">
    <citation type="submission" date="2025-08" db="UniProtKB">
        <authorList>
            <consortium name="RefSeq"/>
        </authorList>
    </citation>
    <scope>IDENTIFICATION</scope>
</reference>
<organism evidence="8 9">
    <name type="scientific">Gekko japonicus</name>
    <name type="common">Schlegel's Japanese gecko</name>
    <dbReference type="NCBI Taxonomy" id="146911"/>
    <lineage>
        <taxon>Eukaryota</taxon>
        <taxon>Metazoa</taxon>
        <taxon>Chordata</taxon>
        <taxon>Craniata</taxon>
        <taxon>Vertebrata</taxon>
        <taxon>Euteleostomi</taxon>
        <taxon>Lepidosauria</taxon>
        <taxon>Squamata</taxon>
        <taxon>Bifurcata</taxon>
        <taxon>Gekkota</taxon>
        <taxon>Gekkonidae</taxon>
        <taxon>Gekkoninae</taxon>
        <taxon>Gekko</taxon>
    </lineage>
</organism>
<name>A0ABM1K297_GEKJA</name>